<gene>
    <name evidence="2" type="ORF">F6S87_07905</name>
</gene>
<sequence length="279" mass="29368">MTKHRNLQGGGRGNGARGDRGAARAGGVEQPALFELEPDRARATTFPAELRAPDANVVQFGAASGAGIVPGPAASDGADGWAIGDEPAEPSVVAVDRLPGKLSYDYLRRHGVLTPLDGHSAYVADDGATLFGRAAIVADVIGTRTLRACGRTAAWVWNGGEFPDDLDLWSNSRFHGSIHGRRVHCTERRIPDGQFVAIGRLVLTSPARTVCDLALLPLDGAEAASVGPVLSALMRRFDVAVDECLAMLHANPNVRQAEHARSLIGLADEARRADFAEGA</sequence>
<dbReference type="AlphaFoldDB" id="A0A6I5NGZ1"/>
<feature type="region of interest" description="Disordered" evidence="1">
    <location>
        <begin position="1"/>
        <end position="38"/>
    </location>
</feature>
<accession>A0A6I5NGZ1</accession>
<evidence type="ECO:0000313" key="2">
    <source>
        <dbReference type="EMBL" id="NEG70514.1"/>
    </source>
</evidence>
<proteinExistence type="predicted"/>
<evidence type="ECO:0000256" key="1">
    <source>
        <dbReference type="SAM" id="MobiDB-lite"/>
    </source>
</evidence>
<reference evidence="2 3" key="1">
    <citation type="submission" date="2019-09" db="EMBL/GenBank/DDBJ databases">
        <title>Phylogenetic characterization of a novel taxon of the genus Bifidobacterium: Bifidobacterium choloepi sp. nov.</title>
        <authorList>
            <person name="Modesto M."/>
            <person name="Satti M."/>
        </authorList>
    </citation>
    <scope>NUCLEOTIDE SEQUENCE [LARGE SCALE GENOMIC DNA]</scope>
    <source>
        <strain evidence="2 3">BRDM6</strain>
    </source>
</reference>
<dbReference type="RefSeq" id="WP_163228115.1">
    <property type="nucleotide sequence ID" value="NZ_VYSG01000004.1"/>
</dbReference>
<dbReference type="EMBL" id="VYSG01000004">
    <property type="protein sequence ID" value="NEG70514.1"/>
    <property type="molecule type" value="Genomic_DNA"/>
</dbReference>
<dbReference type="Proteomes" id="UP000469292">
    <property type="component" value="Unassembled WGS sequence"/>
</dbReference>
<organism evidence="2 3">
    <name type="scientific">Bifidobacterium choloepi</name>
    <dbReference type="NCBI Taxonomy" id="2614131"/>
    <lineage>
        <taxon>Bacteria</taxon>
        <taxon>Bacillati</taxon>
        <taxon>Actinomycetota</taxon>
        <taxon>Actinomycetes</taxon>
        <taxon>Bifidobacteriales</taxon>
        <taxon>Bifidobacteriaceae</taxon>
        <taxon>Bifidobacterium</taxon>
    </lineage>
</organism>
<keyword evidence="3" id="KW-1185">Reference proteome</keyword>
<name>A0A6I5NGZ1_9BIFI</name>
<comment type="caution">
    <text evidence="2">The sequence shown here is derived from an EMBL/GenBank/DDBJ whole genome shotgun (WGS) entry which is preliminary data.</text>
</comment>
<evidence type="ECO:0000313" key="3">
    <source>
        <dbReference type="Proteomes" id="UP000469292"/>
    </source>
</evidence>
<protein>
    <submittedName>
        <fullName evidence="2">Uncharacterized protein</fullName>
    </submittedName>
</protein>